<gene>
    <name evidence="2" type="ORF">D3Z39_07575</name>
    <name evidence="3" type="ORF">FMM72_02060</name>
</gene>
<protein>
    <recommendedName>
        <fullName evidence="1">CarD-like/TRCF RNAP-interacting domain-containing protein</fullName>
    </recommendedName>
</protein>
<dbReference type="EMBL" id="VIQT01000003">
    <property type="protein sequence ID" value="NDO38038.1"/>
    <property type="molecule type" value="Genomic_DNA"/>
</dbReference>
<evidence type="ECO:0000259" key="1">
    <source>
        <dbReference type="Pfam" id="PF02559"/>
    </source>
</evidence>
<dbReference type="InterPro" id="IPR042215">
    <property type="entry name" value="CarD-like_C"/>
</dbReference>
<dbReference type="Proteomes" id="UP000446348">
    <property type="component" value="Unassembled WGS sequence"/>
</dbReference>
<accession>A0A845ST42</accession>
<comment type="caution">
    <text evidence="3">The sequence shown here is derived from an EMBL/GenBank/DDBJ whole genome shotgun (WGS) entry which is preliminary data.</text>
</comment>
<reference evidence="2 4" key="1">
    <citation type="submission" date="2018-08" db="EMBL/GenBank/DDBJ databases">
        <title>Murine metabolic-syndrome-specific gut microbial biobank.</title>
        <authorList>
            <person name="Liu C."/>
        </authorList>
    </citation>
    <scope>NUCLEOTIDE SEQUENCE [LARGE SCALE GENOMIC DNA]</scope>
    <source>
        <strain evidence="2 4">X69</strain>
    </source>
</reference>
<dbReference type="AlphaFoldDB" id="A0A845ST42"/>
<dbReference type="Pfam" id="PF02559">
    <property type="entry name" value="CarD_TRCF_RID"/>
    <property type="match status" value="1"/>
</dbReference>
<proteinExistence type="predicted"/>
<evidence type="ECO:0000313" key="3">
    <source>
        <dbReference type="EMBL" id="NDO38038.1"/>
    </source>
</evidence>
<dbReference type="Proteomes" id="UP000462501">
    <property type="component" value="Unassembled WGS sequence"/>
</dbReference>
<dbReference type="Gene3D" id="2.40.10.170">
    <property type="match status" value="1"/>
</dbReference>
<sequence length="169" mass="19165">MFQEGDMIIYGNTGVCRVEQVGHPDHIKGADGNKLYYTLAPVYQAGVIYAPIDTPVFTRPILTRQAAEELIAKIPSIRGEIYDGRNQRVLSDSYRACFDTHQCETLVQLIKMVHSKNAVCQKNGKKPAQLDQRYRKRAEDLLYGEFAVVLGIAREDVERYITDRLEQAS</sequence>
<feature type="domain" description="CarD-like/TRCF RNAP-interacting" evidence="1">
    <location>
        <begin position="2"/>
        <end position="53"/>
    </location>
</feature>
<organism evidence="3 5">
    <name type="scientific">Anaerotruncus colihominis</name>
    <dbReference type="NCBI Taxonomy" id="169435"/>
    <lineage>
        <taxon>Bacteria</taxon>
        <taxon>Bacillati</taxon>
        <taxon>Bacillota</taxon>
        <taxon>Clostridia</taxon>
        <taxon>Eubacteriales</taxon>
        <taxon>Oscillospiraceae</taxon>
        <taxon>Anaerotruncus</taxon>
    </lineage>
</organism>
<evidence type="ECO:0000313" key="4">
    <source>
        <dbReference type="Proteomes" id="UP000446348"/>
    </source>
</evidence>
<reference evidence="3 5" key="2">
    <citation type="submission" date="2019-06" db="EMBL/GenBank/DDBJ databases">
        <title>Draft genome sequences of 15 bacterial species constituting the stable defined intestinal microbiota of the GM15 gnotobiotic mouse model.</title>
        <authorList>
            <person name="Elie C."/>
            <person name="Mathieu A."/>
            <person name="Saliou A."/>
            <person name="Darnaud M."/>
            <person name="Leulier F."/>
            <person name="Tamellini A."/>
        </authorList>
    </citation>
    <scope>NUCLEOTIDE SEQUENCE [LARGE SCALE GENOMIC DNA]</scope>
    <source>
        <strain evidence="3 5">JM4-15</strain>
    </source>
</reference>
<dbReference type="EMBL" id="QXWZ01000011">
    <property type="protein sequence ID" value="NBI78729.1"/>
    <property type="molecule type" value="Genomic_DNA"/>
</dbReference>
<evidence type="ECO:0000313" key="2">
    <source>
        <dbReference type="EMBL" id="NBI78729.1"/>
    </source>
</evidence>
<dbReference type="RefSeq" id="WP_160209605.1">
    <property type="nucleotide sequence ID" value="NZ_CAMUSJ010000067.1"/>
</dbReference>
<evidence type="ECO:0000313" key="5">
    <source>
        <dbReference type="Proteomes" id="UP000462501"/>
    </source>
</evidence>
<name>A0A845ST42_9FIRM</name>
<dbReference type="Gene3D" id="1.20.58.1290">
    <property type="entry name" value="CarD-like, C-terminal domain"/>
    <property type="match status" value="1"/>
</dbReference>
<dbReference type="OrthoDB" id="9786074at2"/>
<dbReference type="InterPro" id="IPR003711">
    <property type="entry name" value="CarD-like/TRCF_RID"/>
</dbReference>